<dbReference type="EMBL" id="FOJN01000005">
    <property type="protein sequence ID" value="SFA49576.1"/>
    <property type="molecule type" value="Genomic_DNA"/>
</dbReference>
<comment type="cofactor">
    <cofactor evidence="1 7">
        <name>FAD</name>
        <dbReference type="ChEBI" id="CHEBI:57692"/>
    </cofactor>
</comment>
<organism evidence="12 13">
    <name type="scientific">Rhodococcoides kroppenstedtii</name>
    <dbReference type="NCBI Taxonomy" id="293050"/>
    <lineage>
        <taxon>Bacteria</taxon>
        <taxon>Bacillati</taxon>
        <taxon>Actinomycetota</taxon>
        <taxon>Actinomycetes</taxon>
        <taxon>Mycobacteriales</taxon>
        <taxon>Nocardiaceae</taxon>
        <taxon>Rhodococcoides</taxon>
    </lineage>
</organism>
<dbReference type="Gene3D" id="1.20.140.10">
    <property type="entry name" value="Butyryl-CoA Dehydrogenase, subunit A, domain 3"/>
    <property type="match status" value="1"/>
</dbReference>
<evidence type="ECO:0000313" key="13">
    <source>
        <dbReference type="Proteomes" id="UP000182054"/>
    </source>
</evidence>
<dbReference type="Proteomes" id="UP000182054">
    <property type="component" value="Unassembled WGS sequence"/>
</dbReference>
<dbReference type="RefSeq" id="WP_068100821.1">
    <property type="nucleotide sequence ID" value="NZ_CP135915.1"/>
</dbReference>
<evidence type="ECO:0000256" key="2">
    <source>
        <dbReference type="ARBA" id="ARBA00009347"/>
    </source>
</evidence>
<evidence type="ECO:0000256" key="7">
    <source>
        <dbReference type="RuleBase" id="RU362125"/>
    </source>
</evidence>
<dbReference type="InterPro" id="IPR009100">
    <property type="entry name" value="AcylCoA_DH/oxidase_NM_dom_sf"/>
</dbReference>
<dbReference type="Pfam" id="PF02770">
    <property type="entry name" value="Acyl-CoA_dh_M"/>
    <property type="match status" value="1"/>
</dbReference>
<dbReference type="Gene3D" id="1.10.540.10">
    <property type="entry name" value="Acyl-CoA dehydrogenase/oxidase, N-terminal domain"/>
    <property type="match status" value="1"/>
</dbReference>
<reference evidence="11 14" key="2">
    <citation type="submission" date="2020-06" db="EMBL/GenBank/DDBJ databases">
        <title>Taxonomy, biology and ecology of Rhodococcus bacteria occurring in California pistachio and other woody hosts as revealed by genome sequence analyses.</title>
        <authorList>
            <person name="Gai Y."/>
            <person name="Riely B."/>
        </authorList>
    </citation>
    <scope>NUCLEOTIDE SEQUENCE [LARGE SCALE GENOMIC DNA]</scope>
    <source>
        <strain evidence="11 14">BP-284</strain>
    </source>
</reference>
<comment type="catalytic activity">
    <reaction evidence="6">
        <text>a 2,3-saturated acyl-CoA + A = a 2,3-dehydroacyl-CoA + AH2</text>
        <dbReference type="Rhea" id="RHEA:48608"/>
        <dbReference type="ChEBI" id="CHEBI:13193"/>
        <dbReference type="ChEBI" id="CHEBI:17499"/>
        <dbReference type="ChEBI" id="CHEBI:60015"/>
        <dbReference type="ChEBI" id="CHEBI:65111"/>
    </reaction>
</comment>
<keyword evidence="5 7" id="KW-0560">Oxidoreductase</keyword>
<evidence type="ECO:0000259" key="9">
    <source>
        <dbReference type="Pfam" id="PF02770"/>
    </source>
</evidence>
<dbReference type="PANTHER" id="PTHR43884">
    <property type="entry name" value="ACYL-COA DEHYDROGENASE"/>
    <property type="match status" value="1"/>
</dbReference>
<dbReference type="InterPro" id="IPR006091">
    <property type="entry name" value="Acyl-CoA_Oxase/DH_mid-dom"/>
</dbReference>
<protein>
    <submittedName>
        <fullName evidence="11 12">Acyl-CoA dehydrogenase</fullName>
    </submittedName>
</protein>
<dbReference type="InterPro" id="IPR009075">
    <property type="entry name" value="AcylCo_DH/oxidase_C"/>
</dbReference>
<evidence type="ECO:0000259" key="8">
    <source>
        <dbReference type="Pfam" id="PF00441"/>
    </source>
</evidence>
<dbReference type="Gene3D" id="2.40.110.10">
    <property type="entry name" value="Butyryl-CoA Dehydrogenase, subunit A, domain 2"/>
    <property type="match status" value="1"/>
</dbReference>
<dbReference type="Pfam" id="PF02771">
    <property type="entry name" value="Acyl-CoA_dh_N"/>
    <property type="match status" value="1"/>
</dbReference>
<dbReference type="InterPro" id="IPR006089">
    <property type="entry name" value="Acyl-CoA_DH_CS"/>
</dbReference>
<evidence type="ECO:0000259" key="10">
    <source>
        <dbReference type="Pfam" id="PF02771"/>
    </source>
</evidence>
<dbReference type="GO" id="GO:0003995">
    <property type="term" value="F:acyl-CoA dehydrogenase activity"/>
    <property type="evidence" value="ECO:0007669"/>
    <property type="project" value="InterPro"/>
</dbReference>
<dbReference type="Proteomes" id="UP001520140">
    <property type="component" value="Unassembled WGS sequence"/>
</dbReference>
<evidence type="ECO:0000313" key="11">
    <source>
        <dbReference type="EMBL" id="MBY6319556.1"/>
    </source>
</evidence>
<comment type="similarity">
    <text evidence="2 7">Belongs to the acyl-CoA dehydrogenase family.</text>
</comment>
<dbReference type="SUPFAM" id="SSF56645">
    <property type="entry name" value="Acyl-CoA dehydrogenase NM domain-like"/>
    <property type="match status" value="1"/>
</dbReference>
<keyword evidence="4 7" id="KW-0274">FAD</keyword>
<feature type="domain" description="Acyl-CoA oxidase/dehydrogenase middle" evidence="9">
    <location>
        <begin position="123"/>
        <end position="218"/>
    </location>
</feature>
<dbReference type="PROSITE" id="PS00073">
    <property type="entry name" value="ACYL_COA_DH_2"/>
    <property type="match status" value="1"/>
</dbReference>
<evidence type="ECO:0000256" key="6">
    <source>
        <dbReference type="ARBA" id="ARBA00052546"/>
    </source>
</evidence>
<dbReference type="InterPro" id="IPR013786">
    <property type="entry name" value="AcylCoA_DH/ox_N"/>
</dbReference>
<dbReference type="AlphaFoldDB" id="A0A1I0TF07"/>
<keyword evidence="3 7" id="KW-0285">Flavoprotein</keyword>
<dbReference type="SUPFAM" id="SSF47203">
    <property type="entry name" value="Acyl-CoA dehydrogenase C-terminal domain-like"/>
    <property type="match status" value="1"/>
</dbReference>
<dbReference type="InterPro" id="IPR046373">
    <property type="entry name" value="Acyl-CoA_Oxase/DH_mid-dom_sf"/>
</dbReference>
<dbReference type="InterPro" id="IPR037069">
    <property type="entry name" value="AcylCoA_DH/ox_N_sf"/>
</dbReference>
<sequence length="380" mass="42330">MKRTLFEPEHDLFRSSYKKFLEQHVAPHHAEWEEQNIVDRGVWVEAGKQGFLGMAVPEEYGGGGVKDFRYNAIVTEETTFGGYSGIGFTLHNDVVAPYLIELTNEEQKQRWLPGFCSGELITAIAMTEPGTGSDLQGIKTRAVRDGDDWVLNGSKTFITNGINADLVLVVACTDPEKGAQGFSIFGVERDMPGFERGRNLDKIGMKAQDTAELSFTDVRVPAANMLGEEGMGFIYLMQNLPQERLSIAVVAAAAIERSIEMTVQYCKDRKAFGKPIGKFQNTRFVLAECATEATAVRIMVDKYIEQLNAGELTVQEAAMAKWWTTENQVKIIDRCLQLHGGYGYMKEYPIAKAYMDSRVQTIYGGTTEIMKEIIGRGLDL</sequence>
<evidence type="ECO:0000313" key="14">
    <source>
        <dbReference type="Proteomes" id="UP001520140"/>
    </source>
</evidence>
<dbReference type="FunFam" id="1.20.140.10:FF:000001">
    <property type="entry name" value="Acyl-CoA dehydrogenase"/>
    <property type="match status" value="1"/>
</dbReference>
<dbReference type="PANTHER" id="PTHR43884:SF12">
    <property type="entry name" value="ISOVALERYL-COA DEHYDROGENASE, MITOCHONDRIAL-RELATED"/>
    <property type="match status" value="1"/>
</dbReference>
<dbReference type="FunFam" id="1.10.540.10:FF:000009">
    <property type="entry name" value="Probable acyl-CoA dehydrogenase"/>
    <property type="match status" value="1"/>
</dbReference>
<gene>
    <name evidence="11" type="ORF">HQ605_01845</name>
    <name evidence="12" type="ORF">SAMN05444374_105232</name>
</gene>
<dbReference type="FunFam" id="2.40.110.10:FF:000002">
    <property type="entry name" value="Acyl-CoA dehydrogenase fadE12"/>
    <property type="match status" value="1"/>
</dbReference>
<keyword evidence="14" id="KW-1185">Reference proteome</keyword>
<dbReference type="Pfam" id="PF00441">
    <property type="entry name" value="Acyl-CoA_dh_1"/>
    <property type="match status" value="1"/>
</dbReference>
<evidence type="ECO:0000313" key="12">
    <source>
        <dbReference type="EMBL" id="SFA49576.1"/>
    </source>
</evidence>
<dbReference type="OrthoDB" id="8876745at2"/>
<evidence type="ECO:0000256" key="4">
    <source>
        <dbReference type="ARBA" id="ARBA00022827"/>
    </source>
</evidence>
<dbReference type="InterPro" id="IPR036250">
    <property type="entry name" value="AcylCo_DH-like_C"/>
</dbReference>
<name>A0A1I0TF07_9NOCA</name>
<dbReference type="GeneID" id="85485681"/>
<dbReference type="EMBL" id="JABUKG010000001">
    <property type="protein sequence ID" value="MBY6319556.1"/>
    <property type="molecule type" value="Genomic_DNA"/>
</dbReference>
<dbReference type="GO" id="GO:0050660">
    <property type="term" value="F:flavin adenine dinucleotide binding"/>
    <property type="evidence" value="ECO:0007669"/>
    <property type="project" value="InterPro"/>
</dbReference>
<feature type="domain" description="Acyl-CoA dehydrogenase/oxidase C-terminal" evidence="8">
    <location>
        <begin position="230"/>
        <end position="378"/>
    </location>
</feature>
<reference evidence="12 13" key="1">
    <citation type="submission" date="2016-10" db="EMBL/GenBank/DDBJ databases">
        <authorList>
            <person name="de Groot N.N."/>
        </authorList>
    </citation>
    <scope>NUCLEOTIDE SEQUENCE [LARGE SCALE GENOMIC DNA]</scope>
    <source>
        <strain evidence="12 13">DSM 44908</strain>
    </source>
</reference>
<feature type="domain" description="Acyl-CoA dehydrogenase/oxidase N-terminal" evidence="10">
    <location>
        <begin position="8"/>
        <end position="119"/>
    </location>
</feature>
<evidence type="ECO:0000256" key="3">
    <source>
        <dbReference type="ARBA" id="ARBA00022630"/>
    </source>
</evidence>
<evidence type="ECO:0000256" key="5">
    <source>
        <dbReference type="ARBA" id="ARBA00023002"/>
    </source>
</evidence>
<evidence type="ECO:0000256" key="1">
    <source>
        <dbReference type="ARBA" id="ARBA00001974"/>
    </source>
</evidence>
<accession>A0A1I0TF07</accession>
<proteinExistence type="inferred from homology"/>